<reference evidence="2 3" key="1">
    <citation type="submission" date="2020-01" db="EMBL/GenBank/DDBJ databases">
        <title>Identification and distribution of gene clusters putatively required for synthesis of sphingolipid metabolism inhibitors in phylogenetically diverse species of the filamentous fungus Fusarium.</title>
        <authorList>
            <person name="Kim H.-S."/>
            <person name="Busman M."/>
            <person name="Brown D.W."/>
            <person name="Divon H."/>
            <person name="Uhlig S."/>
            <person name="Proctor R.H."/>
        </authorList>
    </citation>
    <scope>NUCLEOTIDE SEQUENCE [LARGE SCALE GENOMIC DNA]</scope>
    <source>
        <strain evidence="2 3">NRRL 13308</strain>
    </source>
</reference>
<dbReference type="EMBL" id="JAADJF010000010">
    <property type="protein sequence ID" value="KAF4444783.1"/>
    <property type="molecule type" value="Genomic_DNA"/>
</dbReference>
<feature type="region of interest" description="Disordered" evidence="1">
    <location>
        <begin position="27"/>
        <end position="46"/>
    </location>
</feature>
<protein>
    <submittedName>
        <fullName evidence="2">Uncharacterized protein</fullName>
    </submittedName>
</protein>
<comment type="caution">
    <text evidence="2">The sequence shown here is derived from an EMBL/GenBank/DDBJ whole genome shotgun (WGS) entry which is preliminary data.</text>
</comment>
<name>A0A8H4NTK9_9HYPO</name>
<dbReference type="AlphaFoldDB" id="A0A8H4NTK9"/>
<proteinExistence type="predicted"/>
<dbReference type="Proteomes" id="UP000536711">
    <property type="component" value="Unassembled WGS sequence"/>
</dbReference>
<evidence type="ECO:0000256" key="1">
    <source>
        <dbReference type="SAM" id="MobiDB-lite"/>
    </source>
</evidence>
<accession>A0A8H4NTK9</accession>
<keyword evidence="3" id="KW-1185">Reference proteome</keyword>
<sequence>MPIAKTSRKVINRSYPCTPADRVLQRQQHGQRHRATLGHLSNNDGLTPRNSLSMTYRAFADASASGLVRHPFREYGSSSRGMSDCMMSIERSNAVDRQLLKYLMEDKLGAWQQDVDGVSRGSRIISEQFYPRHLAAVRELAVEEDEGLGFDDVERLRAQLAKR</sequence>
<organism evidence="2 3">
    <name type="scientific">Fusarium acutatum</name>
    <dbReference type="NCBI Taxonomy" id="78861"/>
    <lineage>
        <taxon>Eukaryota</taxon>
        <taxon>Fungi</taxon>
        <taxon>Dikarya</taxon>
        <taxon>Ascomycota</taxon>
        <taxon>Pezizomycotina</taxon>
        <taxon>Sordariomycetes</taxon>
        <taxon>Hypocreomycetidae</taxon>
        <taxon>Hypocreales</taxon>
        <taxon>Nectriaceae</taxon>
        <taxon>Fusarium</taxon>
        <taxon>Fusarium fujikuroi species complex</taxon>
    </lineage>
</organism>
<evidence type="ECO:0000313" key="3">
    <source>
        <dbReference type="Proteomes" id="UP000536711"/>
    </source>
</evidence>
<evidence type="ECO:0000313" key="2">
    <source>
        <dbReference type="EMBL" id="KAF4444783.1"/>
    </source>
</evidence>
<gene>
    <name evidence="2" type="ORF">FACUT_438</name>
</gene>